<gene>
    <name evidence="2" type="ORF">ACFSTF_07100</name>
</gene>
<comment type="caution">
    <text evidence="2">The sequence shown here is derived from an EMBL/GenBank/DDBJ whole genome shotgun (WGS) entry which is preliminary data.</text>
</comment>
<proteinExistence type="predicted"/>
<dbReference type="EMBL" id="JBHUMR010000008">
    <property type="protein sequence ID" value="MFD2617077.1"/>
    <property type="molecule type" value="Genomic_DNA"/>
</dbReference>
<dbReference type="Proteomes" id="UP001597458">
    <property type="component" value="Unassembled WGS sequence"/>
</dbReference>
<keyword evidence="3" id="KW-1185">Reference proteome</keyword>
<accession>A0ABW5PQB4</accession>
<dbReference type="RefSeq" id="WP_141189102.1">
    <property type="nucleotide sequence ID" value="NZ_JBHUMR010000008.1"/>
</dbReference>
<reference evidence="3" key="1">
    <citation type="journal article" date="2019" name="Int. J. Syst. Evol. Microbiol.">
        <title>The Global Catalogue of Microorganisms (GCM) 10K type strain sequencing project: providing services to taxonomists for standard genome sequencing and annotation.</title>
        <authorList>
            <consortium name="The Broad Institute Genomics Platform"/>
            <consortium name="The Broad Institute Genome Sequencing Center for Infectious Disease"/>
            <person name="Wu L."/>
            <person name="Ma J."/>
        </authorList>
    </citation>
    <scope>NUCLEOTIDE SEQUENCE [LARGE SCALE GENOMIC DNA]</scope>
    <source>
        <strain evidence="3">TISTR 2241</strain>
    </source>
</reference>
<evidence type="ECO:0000256" key="1">
    <source>
        <dbReference type="SAM" id="MobiDB-lite"/>
    </source>
</evidence>
<evidence type="ECO:0000313" key="3">
    <source>
        <dbReference type="Proteomes" id="UP001597458"/>
    </source>
</evidence>
<organism evidence="2 3">
    <name type="scientific">Terrilactibacillus laevilacticus</name>
    <dbReference type="NCBI Taxonomy" id="1380157"/>
    <lineage>
        <taxon>Bacteria</taxon>
        <taxon>Bacillati</taxon>
        <taxon>Bacillota</taxon>
        <taxon>Bacilli</taxon>
        <taxon>Bacillales</taxon>
        <taxon>Bacillaceae</taxon>
        <taxon>Terrilactibacillus</taxon>
    </lineage>
</organism>
<name>A0ABW5PQB4_9BACI</name>
<sequence>MSEEKNKPKTIHVDTLRVIADKVIIEPKSDHPHHEPRIDDTEPIMRDFWGFPIPRHEIPHESDTTSESSSEKK</sequence>
<evidence type="ECO:0000313" key="2">
    <source>
        <dbReference type="EMBL" id="MFD2617077.1"/>
    </source>
</evidence>
<protein>
    <submittedName>
        <fullName evidence="2">Uncharacterized protein</fullName>
    </submittedName>
</protein>
<feature type="region of interest" description="Disordered" evidence="1">
    <location>
        <begin position="52"/>
        <end position="73"/>
    </location>
</feature>
<feature type="compositionally biased region" description="Basic and acidic residues" evidence="1">
    <location>
        <begin position="54"/>
        <end position="73"/>
    </location>
</feature>